<dbReference type="SUPFAM" id="SSF47226">
    <property type="entry name" value="Histidine-containing phosphotransfer domain, HPT domain"/>
    <property type="match status" value="1"/>
</dbReference>
<keyword evidence="4" id="KW-1185">Reference proteome</keyword>
<dbReference type="AlphaFoldDB" id="A0A517ZFT1"/>
<sequence length="116" mass="12444">MSFTRVKRDVALERCGGDEELLQEIAGLFLETVPASLDTLRTALKEGDLVVARRAAHTLKNSFDNLGATTARDAAMAVEVAAVEERRDELATLTTKVEDELDAVLPEVCVLAGSTA</sequence>
<dbReference type="Gene3D" id="1.20.120.160">
    <property type="entry name" value="HPT domain"/>
    <property type="match status" value="1"/>
</dbReference>
<dbReference type="RefSeq" id="WP_145372583.1">
    <property type="nucleotide sequence ID" value="NZ_CP036275.1"/>
</dbReference>
<gene>
    <name evidence="3" type="ORF">Mal4_56800</name>
</gene>
<reference evidence="3 4" key="1">
    <citation type="submission" date="2019-02" db="EMBL/GenBank/DDBJ databases">
        <title>Deep-cultivation of Planctomycetes and their phenomic and genomic characterization uncovers novel biology.</title>
        <authorList>
            <person name="Wiegand S."/>
            <person name="Jogler M."/>
            <person name="Boedeker C."/>
            <person name="Pinto D."/>
            <person name="Vollmers J."/>
            <person name="Rivas-Marin E."/>
            <person name="Kohn T."/>
            <person name="Peeters S.H."/>
            <person name="Heuer A."/>
            <person name="Rast P."/>
            <person name="Oberbeckmann S."/>
            <person name="Bunk B."/>
            <person name="Jeske O."/>
            <person name="Meyerdierks A."/>
            <person name="Storesund J.E."/>
            <person name="Kallscheuer N."/>
            <person name="Luecker S."/>
            <person name="Lage O.M."/>
            <person name="Pohl T."/>
            <person name="Merkel B.J."/>
            <person name="Hornburger P."/>
            <person name="Mueller R.-W."/>
            <person name="Bruemmer F."/>
            <person name="Labrenz M."/>
            <person name="Spormann A.M."/>
            <person name="Op den Camp H."/>
            <person name="Overmann J."/>
            <person name="Amann R."/>
            <person name="Jetten M.S.M."/>
            <person name="Mascher T."/>
            <person name="Medema M.H."/>
            <person name="Devos D.P."/>
            <person name="Kaster A.-K."/>
            <person name="Ovreas L."/>
            <person name="Rohde M."/>
            <person name="Galperin M.Y."/>
            <person name="Jogler C."/>
        </authorList>
    </citation>
    <scope>NUCLEOTIDE SEQUENCE [LARGE SCALE GENOMIC DNA]</scope>
    <source>
        <strain evidence="3 4">Mal4</strain>
    </source>
</reference>
<organism evidence="3 4">
    <name type="scientific">Maioricimonas rarisocia</name>
    <dbReference type="NCBI Taxonomy" id="2528026"/>
    <lineage>
        <taxon>Bacteria</taxon>
        <taxon>Pseudomonadati</taxon>
        <taxon>Planctomycetota</taxon>
        <taxon>Planctomycetia</taxon>
        <taxon>Planctomycetales</taxon>
        <taxon>Planctomycetaceae</taxon>
        <taxon>Maioricimonas</taxon>
    </lineage>
</organism>
<proteinExistence type="predicted"/>
<feature type="domain" description="HPt" evidence="2">
    <location>
        <begin position="18"/>
        <end position="116"/>
    </location>
</feature>
<feature type="modified residue" description="Phosphohistidine" evidence="1">
    <location>
        <position position="57"/>
    </location>
</feature>
<dbReference type="PROSITE" id="PS50894">
    <property type="entry name" value="HPT"/>
    <property type="match status" value="1"/>
</dbReference>
<dbReference type="KEGG" id="mri:Mal4_56800"/>
<dbReference type="SMART" id="SM00073">
    <property type="entry name" value="HPT"/>
    <property type="match status" value="1"/>
</dbReference>
<dbReference type="EMBL" id="CP036275">
    <property type="protein sequence ID" value="QDU41314.1"/>
    <property type="molecule type" value="Genomic_DNA"/>
</dbReference>
<dbReference type="Proteomes" id="UP000320496">
    <property type="component" value="Chromosome"/>
</dbReference>
<evidence type="ECO:0000259" key="2">
    <source>
        <dbReference type="PROSITE" id="PS50894"/>
    </source>
</evidence>
<dbReference type="InterPro" id="IPR008207">
    <property type="entry name" value="Sig_transdc_His_kin_Hpt_dom"/>
</dbReference>
<keyword evidence="1" id="KW-0597">Phosphoprotein</keyword>
<dbReference type="InterPro" id="IPR036641">
    <property type="entry name" value="HPT_dom_sf"/>
</dbReference>
<evidence type="ECO:0000256" key="1">
    <source>
        <dbReference type="PROSITE-ProRule" id="PRU00110"/>
    </source>
</evidence>
<dbReference type="Pfam" id="PF01627">
    <property type="entry name" value="Hpt"/>
    <property type="match status" value="1"/>
</dbReference>
<dbReference type="OrthoDB" id="7478530at2"/>
<accession>A0A517ZFT1</accession>
<name>A0A517ZFT1_9PLAN</name>
<dbReference type="GO" id="GO:0004672">
    <property type="term" value="F:protein kinase activity"/>
    <property type="evidence" value="ECO:0007669"/>
    <property type="project" value="UniProtKB-ARBA"/>
</dbReference>
<protein>
    <submittedName>
        <fullName evidence="3">Hpt domain protein</fullName>
    </submittedName>
</protein>
<evidence type="ECO:0000313" key="4">
    <source>
        <dbReference type="Proteomes" id="UP000320496"/>
    </source>
</evidence>
<evidence type="ECO:0000313" key="3">
    <source>
        <dbReference type="EMBL" id="QDU41314.1"/>
    </source>
</evidence>
<dbReference type="GO" id="GO:0000160">
    <property type="term" value="P:phosphorelay signal transduction system"/>
    <property type="evidence" value="ECO:0007669"/>
    <property type="project" value="InterPro"/>
</dbReference>